<dbReference type="RefSeq" id="WP_193923045.1">
    <property type="nucleotide sequence ID" value="NZ_JADEWL010000084.1"/>
</dbReference>
<organism evidence="1 2">
    <name type="scientific">Plectonema cf. radiosum LEGE 06105</name>
    <dbReference type="NCBI Taxonomy" id="945769"/>
    <lineage>
        <taxon>Bacteria</taxon>
        <taxon>Bacillati</taxon>
        <taxon>Cyanobacteriota</taxon>
        <taxon>Cyanophyceae</taxon>
        <taxon>Oscillatoriophycideae</taxon>
        <taxon>Oscillatoriales</taxon>
        <taxon>Microcoleaceae</taxon>
        <taxon>Plectonema</taxon>
    </lineage>
</organism>
<accession>A0A8J7FBD1</accession>
<name>A0A8J7FBD1_9CYAN</name>
<comment type="caution">
    <text evidence="1">The sequence shown here is derived from an EMBL/GenBank/DDBJ whole genome shotgun (WGS) entry which is preliminary data.</text>
</comment>
<dbReference type="AlphaFoldDB" id="A0A8J7FBD1"/>
<dbReference type="EMBL" id="JADEWL010000084">
    <property type="protein sequence ID" value="MBE9215064.1"/>
    <property type="molecule type" value="Genomic_DNA"/>
</dbReference>
<proteinExistence type="predicted"/>
<reference evidence="1" key="1">
    <citation type="submission" date="2020-10" db="EMBL/GenBank/DDBJ databases">
        <authorList>
            <person name="Castelo-Branco R."/>
            <person name="Eusebio N."/>
            <person name="Adriana R."/>
            <person name="Vieira A."/>
            <person name="Brugerolle De Fraissinette N."/>
            <person name="Rezende De Castro R."/>
            <person name="Schneider M.P."/>
            <person name="Vasconcelos V."/>
            <person name="Leao P.N."/>
        </authorList>
    </citation>
    <scope>NUCLEOTIDE SEQUENCE</scope>
    <source>
        <strain evidence="1">LEGE 06105</strain>
    </source>
</reference>
<dbReference type="Proteomes" id="UP000620559">
    <property type="component" value="Unassembled WGS sequence"/>
</dbReference>
<evidence type="ECO:0000313" key="2">
    <source>
        <dbReference type="Proteomes" id="UP000620559"/>
    </source>
</evidence>
<evidence type="ECO:0000313" key="1">
    <source>
        <dbReference type="EMBL" id="MBE9215064.1"/>
    </source>
</evidence>
<sequence>MENNIKIEEAIKQEFGCYYLAEELEEGWEDYLPQMAEHSAFRLRDRLEKHNSITDLIQLLQNARNNPDHPIVQLICEQTLIDWVDEPEDWQILQTLLDMIVVNLKQEAD</sequence>
<protein>
    <recommendedName>
        <fullName evidence="3">CdiI immunity protein domain-containing protein</fullName>
    </recommendedName>
</protein>
<keyword evidence="2" id="KW-1185">Reference proteome</keyword>
<evidence type="ECO:0008006" key="3">
    <source>
        <dbReference type="Google" id="ProtNLM"/>
    </source>
</evidence>
<gene>
    <name evidence="1" type="ORF">IQ247_20755</name>
</gene>